<organism evidence="2 3">
    <name type="scientific">Inquilinus ginsengisoli</name>
    <dbReference type="NCBI Taxonomy" id="363840"/>
    <lineage>
        <taxon>Bacteria</taxon>
        <taxon>Pseudomonadati</taxon>
        <taxon>Pseudomonadota</taxon>
        <taxon>Alphaproteobacteria</taxon>
        <taxon>Rhodospirillales</taxon>
        <taxon>Rhodospirillaceae</taxon>
        <taxon>Inquilinus</taxon>
    </lineage>
</organism>
<protein>
    <submittedName>
        <fullName evidence="2">Uncharacterized protein YjiS (DUF1127 family)</fullName>
    </submittedName>
</protein>
<reference evidence="2 3" key="1">
    <citation type="submission" date="2023-07" db="EMBL/GenBank/DDBJ databases">
        <title>Sorghum-associated microbial communities from plants grown in Nebraska, USA.</title>
        <authorList>
            <person name="Schachtman D."/>
        </authorList>
    </citation>
    <scope>NUCLEOTIDE SEQUENCE [LARGE SCALE GENOMIC DNA]</scope>
    <source>
        <strain evidence="2 3">584</strain>
    </source>
</reference>
<dbReference type="Proteomes" id="UP001262410">
    <property type="component" value="Unassembled WGS sequence"/>
</dbReference>
<comment type="caution">
    <text evidence="2">The sequence shown here is derived from an EMBL/GenBank/DDBJ whole genome shotgun (WGS) entry which is preliminary data.</text>
</comment>
<proteinExistence type="predicted"/>
<dbReference type="Pfam" id="PF06568">
    <property type="entry name" value="YjiS-like"/>
    <property type="match status" value="1"/>
</dbReference>
<accession>A0ABU1JIW3</accession>
<gene>
    <name evidence="2" type="ORF">E9232_001064</name>
</gene>
<dbReference type="RefSeq" id="WP_309792561.1">
    <property type="nucleotide sequence ID" value="NZ_JAVDPW010000002.1"/>
</dbReference>
<evidence type="ECO:0000313" key="2">
    <source>
        <dbReference type="EMBL" id="MDR6288557.1"/>
    </source>
</evidence>
<feature type="domain" description="YjiS-like" evidence="1">
    <location>
        <begin position="21"/>
        <end position="55"/>
    </location>
</feature>
<dbReference type="EMBL" id="JAVDPW010000002">
    <property type="protein sequence ID" value="MDR6288557.1"/>
    <property type="molecule type" value="Genomic_DNA"/>
</dbReference>
<sequence length="67" mass="7743">MSTRVLERPGSVLRPGLIQGLMQTAALWLRRSRTRRRLDTLSDHELRDLGLDRSAAFHESARPFWKG</sequence>
<dbReference type="InterPro" id="IPR009506">
    <property type="entry name" value="YjiS-like"/>
</dbReference>
<name>A0ABU1JIW3_9PROT</name>
<evidence type="ECO:0000259" key="1">
    <source>
        <dbReference type="Pfam" id="PF06568"/>
    </source>
</evidence>
<evidence type="ECO:0000313" key="3">
    <source>
        <dbReference type="Proteomes" id="UP001262410"/>
    </source>
</evidence>
<keyword evidence="3" id="KW-1185">Reference proteome</keyword>